<name>A0AAV4QRN9_CAEEX</name>
<comment type="caution">
    <text evidence="1">The sequence shown here is derived from an EMBL/GenBank/DDBJ whole genome shotgun (WGS) entry which is preliminary data.</text>
</comment>
<dbReference type="Proteomes" id="UP001054945">
    <property type="component" value="Unassembled WGS sequence"/>
</dbReference>
<dbReference type="EMBL" id="BPLR01006501">
    <property type="protein sequence ID" value="GIY10263.1"/>
    <property type="molecule type" value="Genomic_DNA"/>
</dbReference>
<reference evidence="1 2" key="1">
    <citation type="submission" date="2021-06" db="EMBL/GenBank/DDBJ databases">
        <title>Caerostris extrusa draft genome.</title>
        <authorList>
            <person name="Kono N."/>
            <person name="Arakawa K."/>
        </authorList>
    </citation>
    <scope>NUCLEOTIDE SEQUENCE [LARGE SCALE GENOMIC DNA]</scope>
</reference>
<evidence type="ECO:0000313" key="2">
    <source>
        <dbReference type="Proteomes" id="UP001054945"/>
    </source>
</evidence>
<proteinExistence type="predicted"/>
<protein>
    <submittedName>
        <fullName evidence="1">Uncharacterized protein</fullName>
    </submittedName>
</protein>
<sequence length="121" mass="13710">MGVQSFIVRNLCLTSHICSGIYLRGFIVRICFENETIAEERYPSDTSEIPPGTNPKGTRSKKIARYIINPSLGKLFHHLQRTLGFQESVKKRKVNRSFHKGGHASCSFDCLRDSDRKVPGK</sequence>
<keyword evidence="2" id="KW-1185">Reference proteome</keyword>
<accession>A0AAV4QRN9</accession>
<dbReference type="AlphaFoldDB" id="A0AAV4QRN9"/>
<evidence type="ECO:0000313" key="1">
    <source>
        <dbReference type="EMBL" id="GIY10263.1"/>
    </source>
</evidence>
<organism evidence="1 2">
    <name type="scientific">Caerostris extrusa</name>
    <name type="common">Bark spider</name>
    <name type="synonym">Caerostris bankana</name>
    <dbReference type="NCBI Taxonomy" id="172846"/>
    <lineage>
        <taxon>Eukaryota</taxon>
        <taxon>Metazoa</taxon>
        <taxon>Ecdysozoa</taxon>
        <taxon>Arthropoda</taxon>
        <taxon>Chelicerata</taxon>
        <taxon>Arachnida</taxon>
        <taxon>Araneae</taxon>
        <taxon>Araneomorphae</taxon>
        <taxon>Entelegynae</taxon>
        <taxon>Araneoidea</taxon>
        <taxon>Araneidae</taxon>
        <taxon>Caerostris</taxon>
    </lineage>
</organism>
<gene>
    <name evidence="1" type="ORF">CEXT_712101</name>
</gene>